<feature type="transmembrane region" description="Helical" evidence="1">
    <location>
        <begin position="89"/>
        <end position="111"/>
    </location>
</feature>
<keyword evidence="1" id="KW-1133">Transmembrane helix</keyword>
<dbReference type="Proteomes" id="UP001595906">
    <property type="component" value="Unassembled WGS sequence"/>
</dbReference>
<protein>
    <recommendedName>
        <fullName evidence="4">Transmembrane family 220 protein</fullName>
    </recommendedName>
</protein>
<proteinExistence type="predicted"/>
<evidence type="ECO:0008006" key="4">
    <source>
        <dbReference type="Google" id="ProtNLM"/>
    </source>
</evidence>
<reference evidence="3" key="1">
    <citation type="journal article" date="2019" name="Int. J. Syst. Evol. Microbiol.">
        <title>The Global Catalogue of Microorganisms (GCM) 10K type strain sequencing project: providing services to taxonomists for standard genome sequencing and annotation.</title>
        <authorList>
            <consortium name="The Broad Institute Genomics Platform"/>
            <consortium name="The Broad Institute Genome Sequencing Center for Infectious Disease"/>
            <person name="Wu L."/>
            <person name="Ma J."/>
        </authorList>
    </citation>
    <scope>NUCLEOTIDE SEQUENCE [LARGE SCALE GENOMIC DNA]</scope>
    <source>
        <strain evidence="3">CECT 8010</strain>
    </source>
</reference>
<comment type="caution">
    <text evidence="2">The sequence shown here is derived from an EMBL/GenBank/DDBJ whole genome shotgun (WGS) entry which is preliminary data.</text>
</comment>
<keyword evidence="1" id="KW-0472">Membrane</keyword>
<name>A0ABV8PS81_9BACT</name>
<organism evidence="2 3">
    <name type="scientific">Parasediminibacterium paludis</name>
    <dbReference type="NCBI Taxonomy" id="908966"/>
    <lineage>
        <taxon>Bacteria</taxon>
        <taxon>Pseudomonadati</taxon>
        <taxon>Bacteroidota</taxon>
        <taxon>Chitinophagia</taxon>
        <taxon>Chitinophagales</taxon>
        <taxon>Chitinophagaceae</taxon>
        <taxon>Parasediminibacterium</taxon>
    </lineage>
</organism>
<keyword evidence="3" id="KW-1185">Reference proteome</keyword>
<evidence type="ECO:0000313" key="3">
    <source>
        <dbReference type="Proteomes" id="UP001595906"/>
    </source>
</evidence>
<feature type="transmembrane region" description="Helical" evidence="1">
    <location>
        <begin position="46"/>
        <end position="64"/>
    </location>
</feature>
<gene>
    <name evidence="2" type="ORF">ACFOW1_00925</name>
</gene>
<feature type="transmembrane region" description="Helical" evidence="1">
    <location>
        <begin position="6"/>
        <end position="39"/>
    </location>
</feature>
<dbReference type="EMBL" id="JBHSDC010000002">
    <property type="protein sequence ID" value="MFC4230434.1"/>
    <property type="molecule type" value="Genomic_DNA"/>
</dbReference>
<dbReference type="RefSeq" id="WP_379011583.1">
    <property type="nucleotide sequence ID" value="NZ_JBHSDC010000002.1"/>
</dbReference>
<accession>A0ABV8PS81</accession>
<evidence type="ECO:0000313" key="2">
    <source>
        <dbReference type="EMBL" id="MFC4230434.1"/>
    </source>
</evidence>
<keyword evidence="1" id="KW-0812">Transmembrane</keyword>
<evidence type="ECO:0000256" key="1">
    <source>
        <dbReference type="SAM" id="Phobius"/>
    </source>
</evidence>
<sequence length="116" mass="12509">MKFILAIIVTALLSYAVGLFTFLPWYSFVFCAIIVAMVISQKPFKAFAAGFLAVFVLWCLLAIVKDVPNEHILSTKVANILPLKGNTTLLIVITGLVGGLIAGFGALTGSYTRKKN</sequence>